<dbReference type="Pfam" id="PF01490">
    <property type="entry name" value="Aa_trans"/>
    <property type="match status" value="1"/>
</dbReference>
<evidence type="ECO:0000256" key="4">
    <source>
        <dbReference type="ARBA" id="ARBA00022970"/>
    </source>
</evidence>
<organism evidence="9 10">
    <name type="scientific">Jatropha curcas</name>
    <name type="common">Barbados nut</name>
    <dbReference type="NCBI Taxonomy" id="180498"/>
    <lineage>
        <taxon>Eukaryota</taxon>
        <taxon>Viridiplantae</taxon>
        <taxon>Streptophyta</taxon>
        <taxon>Embryophyta</taxon>
        <taxon>Tracheophyta</taxon>
        <taxon>Spermatophyta</taxon>
        <taxon>Magnoliopsida</taxon>
        <taxon>eudicotyledons</taxon>
        <taxon>Gunneridae</taxon>
        <taxon>Pentapetalae</taxon>
        <taxon>rosids</taxon>
        <taxon>fabids</taxon>
        <taxon>Malpighiales</taxon>
        <taxon>Euphorbiaceae</taxon>
        <taxon>Crotonoideae</taxon>
        <taxon>Jatropheae</taxon>
        <taxon>Jatropha</taxon>
    </lineage>
</organism>
<dbReference type="PANTHER" id="PTHR22950">
    <property type="entry name" value="AMINO ACID TRANSPORTER"/>
    <property type="match status" value="1"/>
</dbReference>
<feature type="transmembrane region" description="Helical" evidence="7">
    <location>
        <begin position="40"/>
        <end position="60"/>
    </location>
</feature>
<evidence type="ECO:0000256" key="7">
    <source>
        <dbReference type="SAM" id="Phobius"/>
    </source>
</evidence>
<gene>
    <name evidence="9" type="ORF">JCGZ_04111</name>
</gene>
<feature type="domain" description="Amino acid transporter transmembrane" evidence="8">
    <location>
        <begin position="9"/>
        <end position="226"/>
    </location>
</feature>
<keyword evidence="2" id="KW-0813">Transport</keyword>
<dbReference type="Proteomes" id="UP000027138">
    <property type="component" value="Unassembled WGS sequence"/>
</dbReference>
<keyword evidence="4" id="KW-0029">Amino-acid transport</keyword>
<evidence type="ECO:0000256" key="1">
    <source>
        <dbReference type="ARBA" id="ARBA00004141"/>
    </source>
</evidence>
<dbReference type="GO" id="GO:0005774">
    <property type="term" value="C:vacuolar membrane"/>
    <property type="evidence" value="ECO:0007669"/>
    <property type="project" value="TreeGrafter"/>
</dbReference>
<sequence length="229" mass="24669">MSASAKSEQVSFLKSCINGINALSGIGILSIPYALSSGGWLSLILLLLIAMAAYFTALLLRRCMDSYPDISSYSDMAGRAFGAKGRVIAALFISLELYLVAIGLLILEEDNLYKLSPNFALRLGNLIIEGRHSFLILSGLLIWPSMLLSDLDVMSYVSAGGVISSLVVVLCVLCVGLSGKQEFNGNRRLINFQGIPTALSLYSFCYGAHAVFPAIYTSMRKKKQFSGGT</sequence>
<dbReference type="PANTHER" id="PTHR22950:SF698">
    <property type="entry name" value="AMINO ACID TRANSPORTER TRANSMEMBRANE DOMAIN-CONTAINING PROTEIN"/>
    <property type="match status" value="1"/>
</dbReference>
<feature type="transmembrane region" description="Helical" evidence="7">
    <location>
        <begin position="119"/>
        <end position="143"/>
    </location>
</feature>
<keyword evidence="6 7" id="KW-0472">Membrane</keyword>
<dbReference type="OrthoDB" id="655540at2759"/>
<name>A0A067KUY9_JATCU</name>
<keyword evidence="5 7" id="KW-1133">Transmembrane helix</keyword>
<protein>
    <recommendedName>
        <fullName evidence="8">Amino acid transporter transmembrane domain-containing protein</fullName>
    </recommendedName>
</protein>
<keyword evidence="3 7" id="KW-0812">Transmembrane</keyword>
<reference evidence="9 10" key="1">
    <citation type="journal article" date="2014" name="PLoS ONE">
        <title>Global Analysis of Gene Expression Profiles in Physic Nut (Jatropha curcas L.) Seedlings Exposed to Salt Stress.</title>
        <authorList>
            <person name="Zhang L."/>
            <person name="Zhang C."/>
            <person name="Wu P."/>
            <person name="Chen Y."/>
            <person name="Li M."/>
            <person name="Jiang H."/>
            <person name="Wu G."/>
        </authorList>
    </citation>
    <scope>NUCLEOTIDE SEQUENCE [LARGE SCALE GENOMIC DNA]</scope>
    <source>
        <strain evidence="10">cv. GZQX0401</strain>
        <tissue evidence="9">Young leaves</tissue>
    </source>
</reference>
<evidence type="ECO:0000313" key="9">
    <source>
        <dbReference type="EMBL" id="KDP38758.1"/>
    </source>
</evidence>
<evidence type="ECO:0000256" key="6">
    <source>
        <dbReference type="ARBA" id="ARBA00023136"/>
    </source>
</evidence>
<proteinExistence type="predicted"/>
<evidence type="ECO:0000259" key="8">
    <source>
        <dbReference type="Pfam" id="PF01490"/>
    </source>
</evidence>
<evidence type="ECO:0000256" key="2">
    <source>
        <dbReference type="ARBA" id="ARBA00022448"/>
    </source>
</evidence>
<dbReference type="InterPro" id="IPR013057">
    <property type="entry name" value="AA_transpt_TM"/>
</dbReference>
<evidence type="ECO:0000313" key="10">
    <source>
        <dbReference type="Proteomes" id="UP000027138"/>
    </source>
</evidence>
<feature type="transmembrane region" description="Helical" evidence="7">
    <location>
        <begin position="12"/>
        <end position="34"/>
    </location>
</feature>
<feature type="transmembrane region" description="Helical" evidence="7">
    <location>
        <begin position="87"/>
        <end position="107"/>
    </location>
</feature>
<feature type="transmembrane region" description="Helical" evidence="7">
    <location>
        <begin position="155"/>
        <end position="179"/>
    </location>
</feature>
<keyword evidence="10" id="KW-1185">Reference proteome</keyword>
<dbReference type="GO" id="GO:0015179">
    <property type="term" value="F:L-amino acid transmembrane transporter activity"/>
    <property type="evidence" value="ECO:0007669"/>
    <property type="project" value="TreeGrafter"/>
</dbReference>
<dbReference type="EMBL" id="KK914358">
    <property type="protein sequence ID" value="KDP38758.1"/>
    <property type="molecule type" value="Genomic_DNA"/>
</dbReference>
<comment type="subcellular location">
    <subcellularLocation>
        <location evidence="1">Membrane</location>
        <topology evidence="1">Multi-pass membrane protein</topology>
    </subcellularLocation>
</comment>
<dbReference type="AlphaFoldDB" id="A0A067KUY9"/>
<feature type="transmembrane region" description="Helical" evidence="7">
    <location>
        <begin position="199"/>
        <end position="216"/>
    </location>
</feature>
<evidence type="ECO:0000256" key="3">
    <source>
        <dbReference type="ARBA" id="ARBA00022692"/>
    </source>
</evidence>
<evidence type="ECO:0000256" key="5">
    <source>
        <dbReference type="ARBA" id="ARBA00022989"/>
    </source>
</evidence>
<accession>A0A067KUY9</accession>